<feature type="transmembrane region" description="Helical" evidence="1">
    <location>
        <begin position="212"/>
        <end position="230"/>
    </location>
</feature>
<keyword evidence="1" id="KW-0472">Membrane</keyword>
<dbReference type="Proteomes" id="UP000254893">
    <property type="component" value="Unassembled WGS sequence"/>
</dbReference>
<dbReference type="EMBL" id="UGYW01000002">
    <property type="protein sequence ID" value="SUJ19163.1"/>
    <property type="molecule type" value="Genomic_DNA"/>
</dbReference>
<accession>A0A380CEH5</accession>
<feature type="transmembrane region" description="Helical" evidence="1">
    <location>
        <begin position="279"/>
        <end position="299"/>
    </location>
</feature>
<sequence>MNNNSNNLLNGNSEDSQTIINHQKGYVAFPYEGEHFKDFISGLLGTPQTITKYIDGVYDLSLSDIQDIDHLLNQRLTQQNNGKLLQLKIELFFNDDSSVSLNSLTELATYNEIKPIVSNKIKLTWSYLIQFSDKQYPEKQQIEIMFSSRDLELEEGVIFTLFPRRIAGFLIRIEHTARTWGTDIEHILSSKIESLRIKPTSGKLFAQKNANIISLFFAFTVLSMSAYFVLVKTLKWNKESTIKTEQFLKSTSSIDKKLDYVVGLISQNRLFEANSLVSFYYILFFIISIIISIYLRAILKNVKPSFITLTKESVKYRERMLEKYKKKTARFWWSILIAIFVNIVSTLLFEKFLK</sequence>
<dbReference type="AlphaFoldDB" id="A0A380CEH5"/>
<name>A0A380CEH5_SPHSI</name>
<keyword evidence="1" id="KW-0812">Transmembrane</keyword>
<dbReference type="RefSeq" id="WP_115170581.1">
    <property type="nucleotide sequence ID" value="NZ_UGYW01000002.1"/>
</dbReference>
<gene>
    <name evidence="2" type="ORF">NCTC11388_02841</name>
</gene>
<keyword evidence="1" id="KW-1133">Transmembrane helix</keyword>
<organism evidence="2 3">
    <name type="scientific">Sphingobacterium spiritivorum</name>
    <name type="common">Flavobacterium spiritivorum</name>
    <dbReference type="NCBI Taxonomy" id="258"/>
    <lineage>
        <taxon>Bacteria</taxon>
        <taxon>Pseudomonadati</taxon>
        <taxon>Bacteroidota</taxon>
        <taxon>Sphingobacteriia</taxon>
        <taxon>Sphingobacteriales</taxon>
        <taxon>Sphingobacteriaceae</taxon>
        <taxon>Sphingobacterium</taxon>
    </lineage>
</organism>
<protein>
    <submittedName>
        <fullName evidence="2">Uncharacterized protein</fullName>
    </submittedName>
</protein>
<reference evidence="2 3" key="1">
    <citation type="submission" date="2018-06" db="EMBL/GenBank/DDBJ databases">
        <authorList>
            <consortium name="Pathogen Informatics"/>
            <person name="Doyle S."/>
        </authorList>
    </citation>
    <scope>NUCLEOTIDE SEQUENCE [LARGE SCALE GENOMIC DNA]</scope>
    <source>
        <strain evidence="2 3">NCTC11388</strain>
    </source>
</reference>
<evidence type="ECO:0000313" key="2">
    <source>
        <dbReference type="EMBL" id="SUJ19163.1"/>
    </source>
</evidence>
<feature type="transmembrane region" description="Helical" evidence="1">
    <location>
        <begin position="329"/>
        <end position="349"/>
    </location>
</feature>
<evidence type="ECO:0000313" key="3">
    <source>
        <dbReference type="Proteomes" id="UP000254893"/>
    </source>
</evidence>
<evidence type="ECO:0000256" key="1">
    <source>
        <dbReference type="SAM" id="Phobius"/>
    </source>
</evidence>
<proteinExistence type="predicted"/>